<dbReference type="RefSeq" id="WP_263842479.1">
    <property type="nucleotide sequence ID" value="NZ_JALIEB010000001.1"/>
</dbReference>
<dbReference type="Gene3D" id="2.40.128.130">
    <property type="entry name" value="Autotransporter beta-domain"/>
    <property type="match status" value="1"/>
</dbReference>
<proteinExistence type="inferred from homology"/>
<evidence type="ECO:0000313" key="8">
    <source>
        <dbReference type="Proteomes" id="UP001208690"/>
    </source>
</evidence>
<evidence type="ECO:0000256" key="3">
    <source>
        <dbReference type="ARBA" id="ARBA00023136"/>
    </source>
</evidence>
<organism evidence="7 8">
    <name type="scientific">Roseobacter sinensis</name>
    <dbReference type="NCBI Taxonomy" id="2931391"/>
    <lineage>
        <taxon>Bacteria</taxon>
        <taxon>Pseudomonadati</taxon>
        <taxon>Pseudomonadota</taxon>
        <taxon>Alphaproteobacteria</taxon>
        <taxon>Rhodobacterales</taxon>
        <taxon>Roseobacteraceae</taxon>
        <taxon>Roseobacter</taxon>
    </lineage>
</organism>
<protein>
    <submittedName>
        <fullName evidence="7">Porin family protein</fullName>
    </submittedName>
</protein>
<keyword evidence="8" id="KW-1185">Reference proteome</keyword>
<dbReference type="PANTHER" id="PTHR34001">
    <property type="entry name" value="BLL7405 PROTEIN"/>
    <property type="match status" value="1"/>
</dbReference>
<dbReference type="InterPro" id="IPR027385">
    <property type="entry name" value="Beta-barrel_OMP"/>
</dbReference>
<evidence type="ECO:0000259" key="6">
    <source>
        <dbReference type="Pfam" id="PF13505"/>
    </source>
</evidence>
<dbReference type="Pfam" id="PF13505">
    <property type="entry name" value="OMP_b-brl"/>
    <property type="match status" value="1"/>
</dbReference>
<accession>A0ABT3B9B6</accession>
<reference evidence="7 8" key="1">
    <citation type="submission" date="2022-04" db="EMBL/GenBank/DDBJ databases">
        <title>Roseobacter sp. WL0113 is a bacterium isolated from neritic sediment.</title>
        <authorList>
            <person name="Wang L."/>
            <person name="He W."/>
            <person name="Zhang D.-F."/>
        </authorList>
    </citation>
    <scope>NUCLEOTIDE SEQUENCE [LARGE SCALE GENOMIC DNA]</scope>
    <source>
        <strain evidence="7 8">WL0113</strain>
    </source>
</reference>
<comment type="similarity">
    <text evidence="4">Belongs to the Omp25/RopB family.</text>
</comment>
<feature type="signal peptide" evidence="5">
    <location>
        <begin position="1"/>
        <end position="20"/>
    </location>
</feature>
<dbReference type="InterPro" id="IPR011250">
    <property type="entry name" value="OMP/PagP_B-barrel"/>
</dbReference>
<evidence type="ECO:0000256" key="4">
    <source>
        <dbReference type="ARBA" id="ARBA00038306"/>
    </source>
</evidence>
<keyword evidence="2 5" id="KW-0732">Signal</keyword>
<evidence type="ECO:0000256" key="2">
    <source>
        <dbReference type="ARBA" id="ARBA00022729"/>
    </source>
</evidence>
<dbReference type="Proteomes" id="UP001208690">
    <property type="component" value="Unassembled WGS sequence"/>
</dbReference>
<dbReference type="PANTHER" id="PTHR34001:SF3">
    <property type="entry name" value="BLL7405 PROTEIN"/>
    <property type="match status" value="1"/>
</dbReference>
<feature type="chain" id="PRO_5045446793" evidence="5">
    <location>
        <begin position="21"/>
        <end position="212"/>
    </location>
</feature>
<evidence type="ECO:0000256" key="5">
    <source>
        <dbReference type="SAM" id="SignalP"/>
    </source>
</evidence>
<keyword evidence="3" id="KW-0472">Membrane</keyword>
<evidence type="ECO:0000256" key="1">
    <source>
        <dbReference type="ARBA" id="ARBA00004370"/>
    </source>
</evidence>
<dbReference type="SUPFAM" id="SSF56925">
    <property type="entry name" value="OMPA-like"/>
    <property type="match status" value="1"/>
</dbReference>
<dbReference type="InterPro" id="IPR036709">
    <property type="entry name" value="Autotransporte_beta_dom_sf"/>
</dbReference>
<feature type="domain" description="Outer membrane protein beta-barrel" evidence="6">
    <location>
        <begin position="36"/>
        <end position="212"/>
    </location>
</feature>
<sequence>MIKTTTLSALMISSAALAYAGNLEPAPAEPVVFEPAAVAAPFWAGGYAGVQLGYVYSEFDLGSATSPDDFDDDSVIGGFNFGYLWELNNGWHIGPEFQYDFADVSVADAGTGDTASFDEIARLKLIVGREVGQGLVYGSAGIAYASFDDVGTIFDGFDGSDTNYVLGFGYDHRLGENWTLGGEYMYHAFNGVGASGGDVDVNTLHVKATYRF</sequence>
<dbReference type="EMBL" id="JALIEB010000001">
    <property type="protein sequence ID" value="MCV3270160.1"/>
    <property type="molecule type" value="Genomic_DNA"/>
</dbReference>
<dbReference type="InterPro" id="IPR051692">
    <property type="entry name" value="OMP-like"/>
</dbReference>
<gene>
    <name evidence="7" type="ORF">MUB52_01840</name>
</gene>
<comment type="subcellular location">
    <subcellularLocation>
        <location evidence="1">Membrane</location>
    </subcellularLocation>
</comment>
<comment type="caution">
    <text evidence="7">The sequence shown here is derived from an EMBL/GenBank/DDBJ whole genome shotgun (WGS) entry which is preliminary data.</text>
</comment>
<name>A0ABT3B9B6_9RHOB</name>
<evidence type="ECO:0000313" key="7">
    <source>
        <dbReference type="EMBL" id="MCV3270160.1"/>
    </source>
</evidence>